<dbReference type="PANTHER" id="PTHR35936:SF25">
    <property type="entry name" value="ABC TRANSPORTER SUBSTRATE-BINDING PROTEIN"/>
    <property type="match status" value="1"/>
</dbReference>
<dbReference type="Proteomes" id="UP001143328">
    <property type="component" value="Unassembled WGS sequence"/>
</dbReference>
<accession>A0A9W6KCN3</accession>
<evidence type="ECO:0000256" key="2">
    <source>
        <dbReference type="ARBA" id="ARBA00022729"/>
    </source>
</evidence>
<feature type="domain" description="Solute-binding protein family 3/N-terminal" evidence="4">
    <location>
        <begin position="22"/>
        <end position="246"/>
    </location>
</feature>
<dbReference type="Gene3D" id="3.40.190.10">
    <property type="entry name" value="Periplasmic binding protein-like II"/>
    <property type="match status" value="2"/>
</dbReference>
<name>A0A9W6KCN3_9PSED</name>
<protein>
    <submittedName>
        <fullName evidence="5">ABC transporter substrate-binding protein</fullName>
    </submittedName>
</protein>
<dbReference type="InterPro" id="IPR001638">
    <property type="entry name" value="Solute-binding_3/MltF_N"/>
</dbReference>
<evidence type="ECO:0000256" key="1">
    <source>
        <dbReference type="ARBA" id="ARBA00010333"/>
    </source>
</evidence>
<keyword evidence="6" id="KW-1185">Reference proteome</keyword>
<evidence type="ECO:0000313" key="6">
    <source>
        <dbReference type="Proteomes" id="UP001143328"/>
    </source>
</evidence>
<dbReference type="EMBL" id="BSFN01000041">
    <property type="protein sequence ID" value="GLK92234.1"/>
    <property type="molecule type" value="Genomic_DNA"/>
</dbReference>
<feature type="signal peptide" evidence="3">
    <location>
        <begin position="1"/>
        <end position="17"/>
    </location>
</feature>
<dbReference type="SMART" id="SM00062">
    <property type="entry name" value="PBPb"/>
    <property type="match status" value="1"/>
</dbReference>
<dbReference type="PANTHER" id="PTHR35936">
    <property type="entry name" value="MEMBRANE-BOUND LYTIC MUREIN TRANSGLYCOSYLASE F"/>
    <property type="match status" value="1"/>
</dbReference>
<evidence type="ECO:0000256" key="3">
    <source>
        <dbReference type="SAM" id="SignalP"/>
    </source>
</evidence>
<keyword evidence="2 3" id="KW-0732">Signal</keyword>
<gene>
    <name evidence="5" type="ORF">GCM10017655_52990</name>
</gene>
<comment type="caution">
    <text evidence="5">The sequence shown here is derived from an EMBL/GenBank/DDBJ whole genome shotgun (WGS) entry which is preliminary data.</text>
</comment>
<reference evidence="5" key="2">
    <citation type="submission" date="2023-01" db="EMBL/GenBank/DDBJ databases">
        <authorList>
            <person name="Sun Q."/>
            <person name="Evtushenko L."/>
        </authorList>
    </citation>
    <scope>NUCLEOTIDE SEQUENCE</scope>
    <source>
        <strain evidence="5">VKM B-2935</strain>
    </source>
</reference>
<dbReference type="AlphaFoldDB" id="A0A9W6KCN3"/>
<feature type="chain" id="PRO_5040954385" evidence="3">
    <location>
        <begin position="18"/>
        <end position="246"/>
    </location>
</feature>
<organism evidence="5 6">
    <name type="scientific">Pseudomonas turukhanskensis</name>
    <dbReference type="NCBI Taxonomy" id="1806536"/>
    <lineage>
        <taxon>Bacteria</taxon>
        <taxon>Pseudomonadati</taxon>
        <taxon>Pseudomonadota</taxon>
        <taxon>Gammaproteobacteria</taxon>
        <taxon>Pseudomonadales</taxon>
        <taxon>Pseudomonadaceae</taxon>
        <taxon>Pseudomonas</taxon>
    </lineage>
</organism>
<proteinExistence type="inferred from homology"/>
<comment type="similarity">
    <text evidence="1">Belongs to the bacterial solute-binding protein 3 family.</text>
</comment>
<evidence type="ECO:0000313" key="5">
    <source>
        <dbReference type="EMBL" id="GLK92234.1"/>
    </source>
</evidence>
<evidence type="ECO:0000259" key="4">
    <source>
        <dbReference type="SMART" id="SM00062"/>
    </source>
</evidence>
<dbReference type="Pfam" id="PF00497">
    <property type="entry name" value="SBP_bac_3"/>
    <property type="match status" value="1"/>
</dbReference>
<dbReference type="SUPFAM" id="SSF53850">
    <property type="entry name" value="Periplasmic binding protein-like II"/>
    <property type="match status" value="1"/>
</dbReference>
<dbReference type="RefSeq" id="WP_271198525.1">
    <property type="nucleotide sequence ID" value="NZ_BSFN01000041.1"/>
</dbReference>
<reference evidence="5" key="1">
    <citation type="journal article" date="2014" name="Int. J. Syst. Evol. Microbiol.">
        <title>Complete genome sequence of Corynebacterium casei LMG S-19264T (=DSM 44701T), isolated from a smear-ripened cheese.</title>
        <authorList>
            <consortium name="US DOE Joint Genome Institute (JGI-PGF)"/>
            <person name="Walter F."/>
            <person name="Albersmeier A."/>
            <person name="Kalinowski J."/>
            <person name="Ruckert C."/>
        </authorList>
    </citation>
    <scope>NUCLEOTIDE SEQUENCE</scope>
    <source>
        <strain evidence="5">VKM B-2935</strain>
    </source>
</reference>
<sequence length="246" mass="28237">MRWSVLLITLLCQFAFADEHAPLRVMTDLWPPFRMEDSQGNLVGLDIDVLNEIGRRSGLRFAIKRAPWARGLADLQQGRADLMIGLAKTPDREQYIQYLPRPYYACAPRFYTAAGEAEQLQSYADLKDKVVGYVHESAYFQPFDSDSTLLKRGVNNEQQLLQMLLRGRLNAVIGTDCQVDFELLQPQYAKRIAKAQYLPDAHTQLFIGFSRASARLHEETLVTTALQQLLEEGWIKRQAQRYQAQR</sequence>